<dbReference type="EMBL" id="FOUT01000001">
    <property type="protein sequence ID" value="SFM42942.1"/>
    <property type="molecule type" value="Genomic_DNA"/>
</dbReference>
<dbReference type="AlphaFoldDB" id="A0A1I4QS99"/>
<reference evidence="2" key="1">
    <citation type="submission" date="2016-10" db="EMBL/GenBank/DDBJ databases">
        <authorList>
            <person name="Varghese N."/>
            <person name="Submissions S."/>
        </authorList>
    </citation>
    <scope>NUCLEOTIDE SEQUENCE [LARGE SCALE GENOMIC DNA]</scope>
    <source>
        <strain evidence="2">DSM 4002</strain>
    </source>
</reference>
<proteinExistence type="predicted"/>
<accession>A0A1I4QS99</accession>
<evidence type="ECO:0000313" key="2">
    <source>
        <dbReference type="Proteomes" id="UP000182961"/>
    </source>
</evidence>
<gene>
    <name evidence="1" type="ORF">SAMN05444143_10133</name>
</gene>
<name>A0A1I4QS99_9FLAO</name>
<protein>
    <submittedName>
        <fullName evidence="1">Uncharacterized protein</fullName>
    </submittedName>
</protein>
<organism evidence="1 2">
    <name type="scientific">Flavobacterium succinicans</name>
    <dbReference type="NCBI Taxonomy" id="29536"/>
    <lineage>
        <taxon>Bacteria</taxon>
        <taxon>Pseudomonadati</taxon>
        <taxon>Bacteroidota</taxon>
        <taxon>Flavobacteriia</taxon>
        <taxon>Flavobacteriales</taxon>
        <taxon>Flavobacteriaceae</taxon>
        <taxon>Flavobacterium</taxon>
    </lineage>
</organism>
<evidence type="ECO:0000313" key="1">
    <source>
        <dbReference type="EMBL" id="SFM42942.1"/>
    </source>
</evidence>
<sequence length="48" mass="5766">MVLFFEPYKAFKVIEEFTQLTLRFFTTKQHKEVTKKHKVFIAAFANLV</sequence>
<keyword evidence="2" id="KW-1185">Reference proteome</keyword>
<dbReference type="Proteomes" id="UP000182961">
    <property type="component" value="Unassembled WGS sequence"/>
</dbReference>